<dbReference type="SMART" id="SM00862">
    <property type="entry name" value="Trans_reg_C"/>
    <property type="match status" value="1"/>
</dbReference>
<dbReference type="CDD" id="cd00383">
    <property type="entry name" value="trans_reg_C"/>
    <property type="match status" value="1"/>
</dbReference>
<dbReference type="InterPro" id="IPR036388">
    <property type="entry name" value="WH-like_DNA-bd_sf"/>
</dbReference>
<dbReference type="PANTHER" id="PTHR48111">
    <property type="entry name" value="REGULATOR OF RPOS"/>
    <property type="match status" value="1"/>
</dbReference>
<reference evidence="6 7" key="1">
    <citation type="submission" date="2020-11" db="EMBL/GenBank/DDBJ databases">
        <title>Draft Genome Sequence and Secondary Metabolite Biosynthetic Potential of the Lysobacter niastensis Type strain DSM 18481.</title>
        <authorList>
            <person name="Turrini P."/>
            <person name="Artuso I."/>
            <person name="Tescari M."/>
            <person name="Lugli G.A."/>
            <person name="Frangipani E."/>
            <person name="Ventura M."/>
            <person name="Visca P."/>
        </authorList>
    </citation>
    <scope>NUCLEOTIDE SEQUENCE [LARGE SCALE GENOMIC DNA]</scope>
    <source>
        <strain evidence="6 7">DSM 18481</strain>
    </source>
</reference>
<dbReference type="Gene3D" id="3.40.50.2300">
    <property type="match status" value="1"/>
</dbReference>
<feature type="domain" description="Response regulatory" evidence="4">
    <location>
        <begin position="20"/>
        <end position="133"/>
    </location>
</feature>
<keyword evidence="1 3" id="KW-0238">DNA-binding</keyword>
<dbReference type="Proteomes" id="UP001429984">
    <property type="component" value="Unassembled WGS sequence"/>
</dbReference>
<name>A0ABS0B5V6_9GAMM</name>
<dbReference type="InterPro" id="IPR011006">
    <property type="entry name" value="CheY-like_superfamily"/>
</dbReference>
<dbReference type="RefSeq" id="WP_194930935.1">
    <property type="nucleotide sequence ID" value="NZ_JADLZT010000005.1"/>
</dbReference>
<evidence type="ECO:0000259" key="4">
    <source>
        <dbReference type="PROSITE" id="PS50110"/>
    </source>
</evidence>
<evidence type="ECO:0000256" key="1">
    <source>
        <dbReference type="ARBA" id="ARBA00023125"/>
    </source>
</evidence>
<dbReference type="Gene3D" id="6.10.250.690">
    <property type="match status" value="1"/>
</dbReference>
<dbReference type="SMART" id="SM00448">
    <property type="entry name" value="REC"/>
    <property type="match status" value="1"/>
</dbReference>
<protein>
    <submittedName>
        <fullName evidence="6">Response regulator</fullName>
    </submittedName>
</protein>
<dbReference type="Pfam" id="PF00072">
    <property type="entry name" value="Response_reg"/>
    <property type="match status" value="1"/>
</dbReference>
<evidence type="ECO:0000256" key="2">
    <source>
        <dbReference type="PROSITE-ProRule" id="PRU00169"/>
    </source>
</evidence>
<dbReference type="InterPro" id="IPR001867">
    <property type="entry name" value="OmpR/PhoB-type_DNA-bd"/>
</dbReference>
<dbReference type="Gene3D" id="1.10.10.10">
    <property type="entry name" value="Winged helix-like DNA-binding domain superfamily/Winged helix DNA-binding domain"/>
    <property type="match status" value="1"/>
</dbReference>
<dbReference type="InterPro" id="IPR039420">
    <property type="entry name" value="WalR-like"/>
</dbReference>
<keyword evidence="7" id="KW-1185">Reference proteome</keyword>
<evidence type="ECO:0000256" key="3">
    <source>
        <dbReference type="PROSITE-ProRule" id="PRU01091"/>
    </source>
</evidence>
<evidence type="ECO:0000313" key="6">
    <source>
        <dbReference type="EMBL" id="MBF6024324.1"/>
    </source>
</evidence>
<evidence type="ECO:0000313" key="7">
    <source>
        <dbReference type="Proteomes" id="UP001429984"/>
    </source>
</evidence>
<dbReference type="InterPro" id="IPR001789">
    <property type="entry name" value="Sig_transdc_resp-reg_receiver"/>
</dbReference>
<organism evidence="6 7">
    <name type="scientific">Lysobacter niastensis</name>
    <dbReference type="NCBI Taxonomy" id="380629"/>
    <lineage>
        <taxon>Bacteria</taxon>
        <taxon>Pseudomonadati</taxon>
        <taxon>Pseudomonadota</taxon>
        <taxon>Gammaproteobacteria</taxon>
        <taxon>Lysobacterales</taxon>
        <taxon>Lysobacteraceae</taxon>
        <taxon>Lysobacter</taxon>
    </lineage>
</organism>
<sequence>MTDDHAPPPSGPASATPPARILVIDDEPQIRKFLDISLRAQGYAVETRDTGSGGLEALATHGADLVVLDLGLPDRDGHDVLRELRQWSQVPVILLTVRAHEGEKVAGLDEGANDYVTKPFGVQELMARIRVLLRAHATSGEALPVYDDGRLHIDLARREVRLDGAVVALGRKEYALLALLLQHAGRVVTQPQLLRELWGPTHQHDTHYLRILVGKLRHKLGDDAAAPRWIATEPGVGLRFIQHD</sequence>
<dbReference type="CDD" id="cd17620">
    <property type="entry name" value="REC_OmpR_KdpE-like"/>
    <property type="match status" value="1"/>
</dbReference>
<accession>A0ABS0B5V6</accession>
<feature type="modified residue" description="4-aspartylphosphate" evidence="2">
    <location>
        <position position="69"/>
    </location>
</feature>
<gene>
    <name evidence="6" type="ORF">IU514_09805</name>
</gene>
<dbReference type="EMBL" id="JADLZT010000005">
    <property type="protein sequence ID" value="MBF6024324.1"/>
    <property type="molecule type" value="Genomic_DNA"/>
</dbReference>
<keyword evidence="2" id="KW-0597">Phosphoprotein</keyword>
<feature type="DNA-binding region" description="OmpR/PhoB-type" evidence="3">
    <location>
        <begin position="143"/>
        <end position="242"/>
    </location>
</feature>
<feature type="domain" description="OmpR/PhoB-type" evidence="5">
    <location>
        <begin position="143"/>
        <end position="242"/>
    </location>
</feature>
<dbReference type="PROSITE" id="PS51755">
    <property type="entry name" value="OMPR_PHOB"/>
    <property type="match status" value="1"/>
</dbReference>
<dbReference type="PANTHER" id="PTHR48111:SF50">
    <property type="entry name" value="KDP OPERON TRANSCRIPTIONAL REGULATORY PROTEIN KDPE"/>
    <property type="match status" value="1"/>
</dbReference>
<comment type="caution">
    <text evidence="6">The sequence shown here is derived from an EMBL/GenBank/DDBJ whole genome shotgun (WGS) entry which is preliminary data.</text>
</comment>
<evidence type="ECO:0000259" key="5">
    <source>
        <dbReference type="PROSITE" id="PS51755"/>
    </source>
</evidence>
<dbReference type="PROSITE" id="PS50110">
    <property type="entry name" value="RESPONSE_REGULATORY"/>
    <property type="match status" value="1"/>
</dbReference>
<proteinExistence type="predicted"/>
<dbReference type="Pfam" id="PF00486">
    <property type="entry name" value="Trans_reg_C"/>
    <property type="match status" value="1"/>
</dbReference>
<dbReference type="SUPFAM" id="SSF52172">
    <property type="entry name" value="CheY-like"/>
    <property type="match status" value="1"/>
</dbReference>